<reference evidence="2 3" key="1">
    <citation type="journal article" date="2019" name="Int. J. Syst. Evol. Microbiol.">
        <title>The Global Catalogue of Microorganisms (GCM) 10K type strain sequencing project: providing services to taxonomists for standard genome sequencing and annotation.</title>
        <authorList>
            <consortium name="The Broad Institute Genomics Platform"/>
            <consortium name="The Broad Institute Genome Sequencing Center for Infectious Disease"/>
            <person name="Wu L."/>
            <person name="Ma J."/>
        </authorList>
    </citation>
    <scope>NUCLEOTIDE SEQUENCE [LARGE SCALE GENOMIC DNA]</scope>
    <source>
        <strain evidence="2 3">JCM 16002</strain>
    </source>
</reference>
<evidence type="ECO:0000313" key="2">
    <source>
        <dbReference type="EMBL" id="GAA1699511.1"/>
    </source>
</evidence>
<name>A0ABN2I6G8_9ACTN</name>
<evidence type="ECO:0000256" key="1">
    <source>
        <dbReference type="SAM" id="SignalP"/>
    </source>
</evidence>
<organism evidence="2 3">
    <name type="scientific">Dietzia cercidiphylli</name>
    <dbReference type="NCBI Taxonomy" id="498199"/>
    <lineage>
        <taxon>Bacteria</taxon>
        <taxon>Bacillati</taxon>
        <taxon>Actinomycetota</taxon>
        <taxon>Actinomycetes</taxon>
        <taxon>Mycobacteriales</taxon>
        <taxon>Dietziaceae</taxon>
        <taxon>Dietzia</taxon>
    </lineage>
</organism>
<evidence type="ECO:0000313" key="3">
    <source>
        <dbReference type="Proteomes" id="UP001500383"/>
    </source>
</evidence>
<gene>
    <name evidence="2" type="ORF">GCM10009831_04770</name>
</gene>
<keyword evidence="3" id="KW-1185">Reference proteome</keyword>
<protein>
    <submittedName>
        <fullName evidence="2">CueP family metal-binding protein</fullName>
    </submittedName>
</protein>
<keyword evidence="1" id="KW-0732">Signal</keyword>
<dbReference type="InterPro" id="IPR047808">
    <property type="entry name" value="CueP-like"/>
</dbReference>
<dbReference type="EMBL" id="BAAAQG010000003">
    <property type="protein sequence ID" value="GAA1699511.1"/>
    <property type="molecule type" value="Genomic_DNA"/>
</dbReference>
<dbReference type="Gene3D" id="2.60.40.3700">
    <property type="match status" value="1"/>
</dbReference>
<sequence>MTVVSVLSIVPRPSARRRALLAAVVAGSLALTACTSAEPEPDSTPDQAAATLVEQHDLEGLDARQVIERLDTMPVAERPDDLWASVEPDQLVLSDPTGGFEETALPMPADEFYLSVAPYRTYTHDCFFHSLTTCLGELGGETVQVTVTDEATGRTVLDETRTTYDNGFVGLWLPRDLTGTLTIEHDGDSTTSPVSTGGDDLTCLTTMQVA</sequence>
<proteinExistence type="predicted"/>
<comment type="caution">
    <text evidence="2">The sequence shown here is derived from an EMBL/GenBank/DDBJ whole genome shotgun (WGS) entry which is preliminary data.</text>
</comment>
<dbReference type="Proteomes" id="UP001500383">
    <property type="component" value="Unassembled WGS sequence"/>
</dbReference>
<feature type="signal peptide" evidence="1">
    <location>
        <begin position="1"/>
        <end position="37"/>
    </location>
</feature>
<dbReference type="Pfam" id="PF21172">
    <property type="entry name" value="CueP"/>
    <property type="match status" value="1"/>
</dbReference>
<feature type="chain" id="PRO_5046298390" evidence="1">
    <location>
        <begin position="38"/>
        <end position="210"/>
    </location>
</feature>
<accession>A0ABN2I6G8</accession>
<dbReference type="NCBIfam" id="NF038094">
    <property type="entry name" value="CueP_fam"/>
    <property type="match status" value="1"/>
</dbReference>